<feature type="domain" description="Methyltransferase FkbM" evidence="1">
    <location>
        <begin position="73"/>
        <end position="213"/>
    </location>
</feature>
<dbReference type="OrthoDB" id="9785375at2"/>
<dbReference type="SUPFAM" id="SSF53335">
    <property type="entry name" value="S-adenosyl-L-methionine-dependent methyltransferases"/>
    <property type="match status" value="1"/>
</dbReference>
<sequence length="245" mass="27629">MSTIKKIIKNYGLNGLIVYLKLKTGSTKNIQVAGLKNEIALRNTRADKLLFKQIFVHEEYNFNTPVQPQFIIDAGANIGLSALYFANRFPGAVIVAVEVEKENFEMLSRNTKNYPNIKPINAGLWPKPAVLEVVDSGSGSTGFMVKETSADNPNSFKAISITDIIRMYQISIIDIVKIDIEGAEKELFSDNIEWIAKSKIIILELHDRKKEGCSLSFFTAFSQFNFECHPFEQNFLLINRDLVKS</sequence>
<dbReference type="RefSeq" id="WP_137260454.1">
    <property type="nucleotide sequence ID" value="NZ_SZQL01000002.1"/>
</dbReference>
<organism evidence="2 3">
    <name type="scientific">Ilyomonas limi</name>
    <dbReference type="NCBI Taxonomy" id="2575867"/>
    <lineage>
        <taxon>Bacteria</taxon>
        <taxon>Pseudomonadati</taxon>
        <taxon>Bacteroidota</taxon>
        <taxon>Chitinophagia</taxon>
        <taxon>Chitinophagales</taxon>
        <taxon>Chitinophagaceae</taxon>
        <taxon>Ilyomonas</taxon>
    </lineage>
</organism>
<dbReference type="NCBIfam" id="TIGR01444">
    <property type="entry name" value="fkbM_fam"/>
    <property type="match status" value="1"/>
</dbReference>
<accession>A0A4U3L6J4</accession>
<dbReference type="EMBL" id="SZQL01000002">
    <property type="protein sequence ID" value="TKK70855.1"/>
    <property type="molecule type" value="Genomic_DNA"/>
</dbReference>
<dbReference type="Gene3D" id="3.40.50.150">
    <property type="entry name" value="Vaccinia Virus protein VP39"/>
    <property type="match status" value="1"/>
</dbReference>
<dbReference type="Proteomes" id="UP000305848">
    <property type="component" value="Unassembled WGS sequence"/>
</dbReference>
<evidence type="ECO:0000313" key="3">
    <source>
        <dbReference type="Proteomes" id="UP000305848"/>
    </source>
</evidence>
<reference evidence="2 3" key="1">
    <citation type="submission" date="2019-05" db="EMBL/GenBank/DDBJ databases">
        <title>Panacibacter sp. strain 17mud1-8 Genome sequencing and assembly.</title>
        <authorList>
            <person name="Chhetri G."/>
        </authorList>
    </citation>
    <scope>NUCLEOTIDE SEQUENCE [LARGE SCALE GENOMIC DNA]</scope>
    <source>
        <strain evidence="2 3">17mud1-8</strain>
    </source>
</reference>
<evidence type="ECO:0000259" key="1">
    <source>
        <dbReference type="Pfam" id="PF05050"/>
    </source>
</evidence>
<dbReference type="InterPro" id="IPR052514">
    <property type="entry name" value="SAM-dependent_MTase"/>
</dbReference>
<dbReference type="PANTHER" id="PTHR34203">
    <property type="entry name" value="METHYLTRANSFERASE, FKBM FAMILY PROTEIN"/>
    <property type="match status" value="1"/>
</dbReference>
<dbReference type="InterPro" id="IPR029063">
    <property type="entry name" value="SAM-dependent_MTases_sf"/>
</dbReference>
<gene>
    <name evidence="2" type="ORF">FC093_03935</name>
</gene>
<keyword evidence="2" id="KW-0489">Methyltransferase</keyword>
<dbReference type="Pfam" id="PF05050">
    <property type="entry name" value="Methyltransf_21"/>
    <property type="match status" value="1"/>
</dbReference>
<dbReference type="GO" id="GO:0032259">
    <property type="term" value="P:methylation"/>
    <property type="evidence" value="ECO:0007669"/>
    <property type="project" value="UniProtKB-KW"/>
</dbReference>
<dbReference type="GO" id="GO:0008168">
    <property type="term" value="F:methyltransferase activity"/>
    <property type="evidence" value="ECO:0007669"/>
    <property type="project" value="UniProtKB-KW"/>
</dbReference>
<dbReference type="InterPro" id="IPR006342">
    <property type="entry name" value="FkbM_mtfrase"/>
</dbReference>
<comment type="caution">
    <text evidence="2">The sequence shown here is derived from an EMBL/GenBank/DDBJ whole genome shotgun (WGS) entry which is preliminary data.</text>
</comment>
<dbReference type="AlphaFoldDB" id="A0A4U3L6J4"/>
<proteinExistence type="predicted"/>
<evidence type="ECO:0000313" key="2">
    <source>
        <dbReference type="EMBL" id="TKK70855.1"/>
    </source>
</evidence>
<name>A0A4U3L6J4_9BACT</name>
<dbReference type="PANTHER" id="PTHR34203:SF15">
    <property type="entry name" value="SLL1173 PROTEIN"/>
    <property type="match status" value="1"/>
</dbReference>
<protein>
    <submittedName>
        <fullName evidence="2">FkbM family methyltransferase</fullName>
    </submittedName>
</protein>
<keyword evidence="3" id="KW-1185">Reference proteome</keyword>
<keyword evidence="2" id="KW-0808">Transferase</keyword>